<keyword evidence="7" id="KW-1015">Disulfide bond</keyword>
<keyword evidence="8 15" id="KW-0675">Receptor</keyword>
<dbReference type="PRINTS" id="PR01570">
    <property type="entry name" value="NPFFRECEPTOR"/>
</dbReference>
<evidence type="ECO:0000256" key="10">
    <source>
        <dbReference type="ARBA" id="ARBA00023224"/>
    </source>
</evidence>
<evidence type="ECO:0000256" key="11">
    <source>
        <dbReference type="ARBA" id="ARBA00025478"/>
    </source>
</evidence>
<dbReference type="PRINTS" id="PR01572">
    <property type="entry name" value="NPFFRECEPTR2"/>
</dbReference>
<evidence type="ECO:0000256" key="12">
    <source>
        <dbReference type="ARBA" id="ARBA00074417"/>
    </source>
</evidence>
<dbReference type="PRINTS" id="PR00237">
    <property type="entry name" value="GPCRRHODOPSN"/>
</dbReference>
<sequence length="428" mass="47753">IHPEEGRTINDSNHTTTNNITYFPYYQHSLPVAASFILAYLFIFLLCMVGNVLVCLIVLGNRRMRTVTNLFILNLAVSDLLVGIFCIPTTLVDNLITGWPFTNTVCKMSGLVQGMSVAASVFTLVAIAVDRFRCIVFPFQPKLTLIVAKVTIAMIWVLAVVIMCPSAAALTVVEVADHYMVYNQDYNKTYPLYSCYENFADPKMRKVYTTVLFAHIYLVPLALITVMYGRIGVKLYTSVVSRREHLISQKKIKVIKMLIVVALLFMLSWLPLWTLMLLTDYAGLDEEQLELLTGYIFPFAHWLAFSNSSVNPIIYGYFNENFKRGFQAVYQTNSCCRPGNRVEVPTSNPNPLPFGARNKVYTDGNVMHSVHLELELKKNSKVGSNTVHVEVGGTGAGGGIGNGNGMNKKGLQVDEQTSPMGVCQAWDH</sequence>
<reference evidence="18" key="1">
    <citation type="submission" date="2025-08" db="UniProtKB">
        <authorList>
            <consortium name="Ensembl"/>
        </authorList>
    </citation>
    <scope>IDENTIFICATION</scope>
</reference>
<dbReference type="Pfam" id="PF00001">
    <property type="entry name" value="7tm_1"/>
    <property type="match status" value="1"/>
</dbReference>
<keyword evidence="19" id="KW-1185">Reference proteome</keyword>
<evidence type="ECO:0000256" key="14">
    <source>
        <dbReference type="ARBA" id="ARBA00082066"/>
    </source>
</evidence>
<evidence type="ECO:0000256" key="5">
    <source>
        <dbReference type="ARBA" id="ARBA00023040"/>
    </source>
</evidence>
<feature type="domain" description="G-protein coupled receptors family 1 profile" evidence="17">
    <location>
        <begin position="50"/>
        <end position="315"/>
    </location>
</feature>
<dbReference type="PANTHER" id="PTHR24241">
    <property type="entry name" value="NEUROPEPTIDE RECEPTOR-RELATED G-PROTEIN COUPLED RECEPTOR"/>
    <property type="match status" value="1"/>
</dbReference>
<dbReference type="GO" id="GO:0005886">
    <property type="term" value="C:plasma membrane"/>
    <property type="evidence" value="ECO:0007669"/>
    <property type="project" value="UniProtKB-SubCell"/>
</dbReference>
<dbReference type="GeneTree" id="ENSGT01150000286926"/>
<accession>A0A8C8MM10</accession>
<comment type="subcellular location">
    <subcellularLocation>
        <location evidence="1">Cell membrane</location>
        <topology evidence="1">Multi-pass membrane protein</topology>
    </subcellularLocation>
</comment>
<dbReference type="InterPro" id="IPR005397">
    <property type="entry name" value="NPFF_rcpt_2"/>
</dbReference>
<dbReference type="SUPFAM" id="SSF81321">
    <property type="entry name" value="Family A G protein-coupled receptor-like"/>
    <property type="match status" value="1"/>
</dbReference>
<keyword evidence="3 15" id="KW-0812">Transmembrane</keyword>
<feature type="transmembrane region" description="Helical" evidence="16">
    <location>
        <begin position="295"/>
        <end position="318"/>
    </location>
</feature>
<evidence type="ECO:0000256" key="2">
    <source>
        <dbReference type="ARBA" id="ARBA00022475"/>
    </source>
</evidence>
<evidence type="ECO:0000256" key="9">
    <source>
        <dbReference type="ARBA" id="ARBA00023180"/>
    </source>
</evidence>
<reference evidence="18" key="2">
    <citation type="submission" date="2025-09" db="UniProtKB">
        <authorList>
            <consortium name="Ensembl"/>
        </authorList>
    </citation>
    <scope>IDENTIFICATION</scope>
</reference>
<evidence type="ECO:0000256" key="15">
    <source>
        <dbReference type="RuleBase" id="RU000688"/>
    </source>
</evidence>
<dbReference type="PROSITE" id="PS50262">
    <property type="entry name" value="G_PROTEIN_RECEP_F1_2"/>
    <property type="match status" value="1"/>
</dbReference>
<dbReference type="GO" id="GO:0008188">
    <property type="term" value="F:neuropeptide receptor activity"/>
    <property type="evidence" value="ECO:0007669"/>
    <property type="project" value="InterPro"/>
</dbReference>
<dbReference type="InterPro" id="IPR005395">
    <property type="entry name" value="NPFF_rcpt"/>
</dbReference>
<evidence type="ECO:0000256" key="16">
    <source>
        <dbReference type="SAM" id="Phobius"/>
    </source>
</evidence>
<feature type="transmembrane region" description="Helical" evidence="16">
    <location>
        <begin position="71"/>
        <end position="91"/>
    </location>
</feature>
<dbReference type="AlphaFoldDB" id="A0A8C8MM10"/>
<evidence type="ECO:0000259" key="17">
    <source>
        <dbReference type="PROSITE" id="PS50262"/>
    </source>
</evidence>
<dbReference type="PANTHER" id="PTHR24241:SF82">
    <property type="entry name" value="NEUROPEPTIDE FF RECEPTOR 1-RELATED"/>
    <property type="match status" value="1"/>
</dbReference>
<evidence type="ECO:0000313" key="18">
    <source>
        <dbReference type="Ensembl" id="ENSOTSP00005099286.1"/>
    </source>
</evidence>
<evidence type="ECO:0000256" key="4">
    <source>
        <dbReference type="ARBA" id="ARBA00022989"/>
    </source>
</evidence>
<evidence type="ECO:0000256" key="8">
    <source>
        <dbReference type="ARBA" id="ARBA00023170"/>
    </source>
</evidence>
<evidence type="ECO:0000256" key="7">
    <source>
        <dbReference type="ARBA" id="ARBA00023157"/>
    </source>
</evidence>
<keyword evidence="6 16" id="KW-0472">Membrane</keyword>
<gene>
    <name evidence="18" type="primary">LOC112263977</name>
</gene>
<dbReference type="InterPro" id="IPR017452">
    <property type="entry name" value="GPCR_Rhodpsn_7TM"/>
</dbReference>
<dbReference type="Ensembl" id="ENSOTST00005107393.2">
    <property type="protein sequence ID" value="ENSOTSP00005099286.1"/>
    <property type="gene ID" value="ENSOTSG00005045722.2"/>
</dbReference>
<evidence type="ECO:0000256" key="1">
    <source>
        <dbReference type="ARBA" id="ARBA00004651"/>
    </source>
</evidence>
<dbReference type="Gene3D" id="1.20.1070.10">
    <property type="entry name" value="Rhodopsin 7-helix transmembrane proteins"/>
    <property type="match status" value="1"/>
</dbReference>
<dbReference type="Proteomes" id="UP000694402">
    <property type="component" value="Unassembled WGS sequence"/>
</dbReference>
<dbReference type="GO" id="GO:0031628">
    <property type="term" value="F:opioid receptor binding"/>
    <property type="evidence" value="ECO:0007669"/>
    <property type="project" value="InterPro"/>
</dbReference>
<dbReference type="InterPro" id="IPR000276">
    <property type="entry name" value="GPCR_Rhodpsn"/>
</dbReference>
<keyword evidence="10 15" id="KW-0807">Transducer</keyword>
<keyword evidence="2" id="KW-1003">Cell membrane</keyword>
<dbReference type="SMART" id="SM01381">
    <property type="entry name" value="7TM_GPCR_Srsx"/>
    <property type="match status" value="1"/>
</dbReference>
<keyword evidence="9" id="KW-0325">Glycoprotein</keyword>
<dbReference type="FunFam" id="1.20.1070.10:FF:000153">
    <property type="entry name" value="Neuropeptide FF receptor 1"/>
    <property type="match status" value="1"/>
</dbReference>
<dbReference type="GO" id="GO:0042277">
    <property type="term" value="F:peptide binding"/>
    <property type="evidence" value="ECO:0007669"/>
    <property type="project" value="TreeGrafter"/>
</dbReference>
<proteinExistence type="inferred from homology"/>
<evidence type="ECO:0000256" key="3">
    <source>
        <dbReference type="ARBA" id="ARBA00022692"/>
    </source>
</evidence>
<dbReference type="GO" id="GO:0043408">
    <property type="term" value="P:regulation of MAPK cascade"/>
    <property type="evidence" value="ECO:0007669"/>
    <property type="project" value="InterPro"/>
</dbReference>
<keyword evidence="4 16" id="KW-1133">Transmembrane helix</keyword>
<feature type="transmembrane region" description="Helical" evidence="16">
    <location>
        <begin position="212"/>
        <end position="233"/>
    </location>
</feature>
<evidence type="ECO:0000313" key="19">
    <source>
        <dbReference type="Proteomes" id="UP000694402"/>
    </source>
</evidence>
<evidence type="ECO:0000256" key="13">
    <source>
        <dbReference type="ARBA" id="ARBA00075893"/>
    </source>
</evidence>
<feature type="transmembrane region" description="Helical" evidence="16">
    <location>
        <begin position="32"/>
        <end position="59"/>
    </location>
</feature>
<protein>
    <recommendedName>
        <fullName evidence="12">Neuropeptide FF receptor 1</fullName>
    </recommendedName>
    <alternativeName>
        <fullName evidence="14">G-protein coupled receptor 147</fullName>
    </alternativeName>
    <alternativeName>
        <fullName evidence="13">RFamide-related peptide receptor OT7T022</fullName>
    </alternativeName>
</protein>
<name>A0A8C8MM10_ONCTS</name>
<comment type="similarity">
    <text evidence="15">Belongs to the G-protein coupled receptor 1 family.</text>
</comment>
<feature type="transmembrane region" description="Helical" evidence="16">
    <location>
        <begin position="254"/>
        <end position="275"/>
    </location>
</feature>
<evidence type="ECO:0000256" key="6">
    <source>
        <dbReference type="ARBA" id="ARBA00023136"/>
    </source>
</evidence>
<dbReference type="PROSITE" id="PS00237">
    <property type="entry name" value="G_PROTEIN_RECEP_F1_1"/>
    <property type="match status" value="1"/>
</dbReference>
<keyword evidence="5 15" id="KW-0297">G-protein coupled receptor</keyword>
<organism evidence="18 19">
    <name type="scientific">Oncorhynchus tshawytscha</name>
    <name type="common">Chinook salmon</name>
    <name type="synonym">Salmo tshawytscha</name>
    <dbReference type="NCBI Taxonomy" id="74940"/>
    <lineage>
        <taxon>Eukaryota</taxon>
        <taxon>Metazoa</taxon>
        <taxon>Chordata</taxon>
        <taxon>Craniata</taxon>
        <taxon>Vertebrata</taxon>
        <taxon>Euteleostomi</taxon>
        <taxon>Actinopterygii</taxon>
        <taxon>Neopterygii</taxon>
        <taxon>Teleostei</taxon>
        <taxon>Protacanthopterygii</taxon>
        <taxon>Salmoniformes</taxon>
        <taxon>Salmonidae</taxon>
        <taxon>Salmoninae</taxon>
        <taxon>Oncorhynchus</taxon>
    </lineage>
</organism>
<feature type="transmembrane region" description="Helical" evidence="16">
    <location>
        <begin position="111"/>
        <end position="129"/>
    </location>
</feature>
<comment type="function">
    <text evidence="11">Receptor for NPAF (A-18-F-amide) and NPFF (F-8-F-amide) neuropeptides, also known as morphine-modulating peptides. Can also be activated by a variety of naturally occurring or synthetic FMRF-amide like ligands. This receptor mediates its action by association with G proteins that activate a phosphatidylinositol-calcium second messenger system.</text>
</comment>
<feature type="transmembrane region" description="Helical" evidence="16">
    <location>
        <begin position="150"/>
        <end position="173"/>
    </location>
</feature>
<dbReference type="GO" id="GO:0032870">
    <property type="term" value="P:cellular response to hormone stimulus"/>
    <property type="evidence" value="ECO:0007669"/>
    <property type="project" value="TreeGrafter"/>
</dbReference>